<protein>
    <submittedName>
        <fullName evidence="2">Peptidase</fullName>
    </submittedName>
</protein>
<evidence type="ECO:0000313" key="2">
    <source>
        <dbReference type="EMBL" id="EQB06133.1"/>
    </source>
</evidence>
<evidence type="ECO:0000313" key="3">
    <source>
        <dbReference type="Proteomes" id="UP000015524"/>
    </source>
</evidence>
<dbReference type="Proteomes" id="UP000015524">
    <property type="component" value="Unassembled WGS sequence"/>
</dbReference>
<feature type="region of interest" description="Disordered" evidence="1">
    <location>
        <begin position="170"/>
        <end position="194"/>
    </location>
</feature>
<dbReference type="EMBL" id="ATIB01000017">
    <property type="protein sequence ID" value="EQB06133.1"/>
    <property type="molecule type" value="Genomic_DNA"/>
</dbReference>
<feature type="compositionally biased region" description="Basic and acidic residues" evidence="1">
    <location>
        <begin position="174"/>
        <end position="194"/>
    </location>
</feature>
<name>T0H1Z7_9SPHN</name>
<dbReference type="PATRIC" id="fig|1114964.3.peg.167"/>
<reference evidence="2 3" key="1">
    <citation type="journal article" date="2013" name="Genome Announc.">
        <title>Draft Genome Sequence of a Hexachlorocyclohexane-Degrading Bacterium, Sphingobium baderi Strain LL03T.</title>
        <authorList>
            <person name="Kaur J."/>
            <person name="Verma H."/>
            <person name="Tripathi C."/>
            <person name="Khurana J.P."/>
            <person name="Lal R."/>
        </authorList>
    </citation>
    <scope>NUCLEOTIDE SEQUENCE [LARGE SCALE GENOMIC DNA]</scope>
    <source>
        <strain evidence="2 3">LL03</strain>
    </source>
</reference>
<proteinExistence type="predicted"/>
<comment type="caution">
    <text evidence="2">The sequence shown here is derived from an EMBL/GenBank/DDBJ whole genome shotgun (WGS) entry which is preliminary data.</text>
</comment>
<accession>T0H1Z7</accession>
<dbReference type="eggNOG" id="ENOG5031PR8">
    <property type="taxonomic scope" value="Bacteria"/>
</dbReference>
<keyword evidence="3" id="KW-1185">Reference proteome</keyword>
<gene>
    <name evidence="2" type="ORF">L485_00960</name>
</gene>
<feature type="compositionally biased region" description="Pro residues" evidence="1">
    <location>
        <begin position="50"/>
        <end position="64"/>
    </location>
</feature>
<organism evidence="2 3">
    <name type="scientific">Sphingobium baderi LL03</name>
    <dbReference type="NCBI Taxonomy" id="1114964"/>
    <lineage>
        <taxon>Bacteria</taxon>
        <taxon>Pseudomonadati</taxon>
        <taxon>Pseudomonadota</taxon>
        <taxon>Alphaproteobacteria</taxon>
        <taxon>Sphingomonadales</taxon>
        <taxon>Sphingomonadaceae</taxon>
        <taxon>Sphingobium</taxon>
    </lineage>
</organism>
<dbReference type="AlphaFoldDB" id="T0H1Z7"/>
<feature type="region of interest" description="Disordered" evidence="1">
    <location>
        <begin position="244"/>
        <end position="270"/>
    </location>
</feature>
<feature type="compositionally biased region" description="Low complexity" evidence="1">
    <location>
        <begin position="40"/>
        <end position="49"/>
    </location>
</feature>
<feature type="region of interest" description="Disordered" evidence="1">
    <location>
        <begin position="33"/>
        <end position="120"/>
    </location>
</feature>
<sequence length="270" mass="28593">MMRHPKTNLILTSAPNALMRMTPMERRAGRFLRAPDHDAGTPGVVADPTPVDPAPAADPAPADPAPAAEGDNDDGSTLLGGGAESEEAAKKEGEEGADGDESPAPAGAPETYELTAGEGQEFDKASFDVVEPIFREIGLSNDQAQKLVSAYGEKIMPALAEKAKAHLETQAATTRKEWSDAFHNDPDLGGANKDKTLSDAARAFDHYGMKKGEGFRQLLDESGLGNHPDLIRFVARVGRDLDEGGFERGGAVAQPKTPEGKMYGAEFQPK</sequence>
<dbReference type="RefSeq" id="WP_021243216.1">
    <property type="nucleotide sequence ID" value="NZ_ATIB01000017.1"/>
</dbReference>
<evidence type="ECO:0000256" key="1">
    <source>
        <dbReference type="SAM" id="MobiDB-lite"/>
    </source>
</evidence>